<accession>A0A0M8NNZ3</accession>
<reference evidence="1 2" key="1">
    <citation type="submission" date="2015-08" db="EMBL/GenBank/DDBJ databases">
        <title>Genome sequencing of Penicillium nordicum.</title>
        <authorList>
            <person name="Nguyen H.D."/>
            <person name="Seifert K.A."/>
        </authorList>
    </citation>
    <scope>NUCLEOTIDE SEQUENCE [LARGE SCALE GENOMIC DNA]</scope>
    <source>
        <strain evidence="1 2">DAOMC 185683</strain>
    </source>
</reference>
<feature type="non-terminal residue" evidence="1">
    <location>
        <position position="119"/>
    </location>
</feature>
<keyword evidence="2" id="KW-1185">Reference proteome</keyword>
<gene>
    <name evidence="1" type="ORF">ACN38_g12877</name>
</gene>
<sequence>MMQQGLEMLAWITTVLGIKRSGGPTFQVLDSPIKRWVTQYATQVYVVVGDLNETYIEYLVKGTVPGNRLDPHSFLKLRLLGPFSIYSAEEMRLFGFLWCLRAIKYATRHITLSLVYIAR</sequence>
<comment type="caution">
    <text evidence="1">The sequence shown here is derived from an EMBL/GenBank/DDBJ whole genome shotgun (WGS) entry which is preliminary data.</text>
</comment>
<evidence type="ECO:0000313" key="1">
    <source>
        <dbReference type="EMBL" id="KOS36386.1"/>
    </source>
</evidence>
<dbReference type="OrthoDB" id="4278610at2759"/>
<dbReference type="STRING" id="229535.A0A0M8NNZ3"/>
<dbReference type="AlphaFoldDB" id="A0A0M8NNZ3"/>
<dbReference type="EMBL" id="LHQQ01000470">
    <property type="protein sequence ID" value="KOS36386.1"/>
    <property type="molecule type" value="Genomic_DNA"/>
</dbReference>
<evidence type="ECO:0000313" key="2">
    <source>
        <dbReference type="Proteomes" id="UP000037696"/>
    </source>
</evidence>
<organism evidence="1 2">
    <name type="scientific">Penicillium nordicum</name>
    <dbReference type="NCBI Taxonomy" id="229535"/>
    <lineage>
        <taxon>Eukaryota</taxon>
        <taxon>Fungi</taxon>
        <taxon>Dikarya</taxon>
        <taxon>Ascomycota</taxon>
        <taxon>Pezizomycotina</taxon>
        <taxon>Eurotiomycetes</taxon>
        <taxon>Eurotiomycetidae</taxon>
        <taxon>Eurotiales</taxon>
        <taxon>Aspergillaceae</taxon>
        <taxon>Penicillium</taxon>
    </lineage>
</organism>
<name>A0A0M8NNZ3_9EURO</name>
<proteinExistence type="predicted"/>
<dbReference type="Proteomes" id="UP000037696">
    <property type="component" value="Unassembled WGS sequence"/>
</dbReference>
<protein>
    <submittedName>
        <fullName evidence="1">Uncharacterized protein</fullName>
    </submittedName>
</protein>